<dbReference type="EMBL" id="CP048409">
    <property type="protein sequence ID" value="QIA09372.1"/>
    <property type="molecule type" value="Genomic_DNA"/>
</dbReference>
<dbReference type="PROSITE" id="PS50072">
    <property type="entry name" value="CSA_PPIASE_2"/>
    <property type="match status" value="1"/>
</dbReference>
<proteinExistence type="predicted"/>
<dbReference type="Proteomes" id="UP000474630">
    <property type="component" value="Chromosome"/>
</dbReference>
<sequence length="192" mass="21503">MRKAIIFFITVIVITCQAAAQSLPRVKMQTSLGEIIVEIDTINAPVTANNFLKHLDTNTYENALFYRVVRMDNQPNNDVKIEVIQGGIYTEPRFESIKPIAHETTETSGLKHLDGTISMARMEPGTASTEFFICVGNQPELDFGGKRNPDGQGFAAFGQVVEGMDVVRKIQQQNDNQQTLVEKVKIKEMRLQ</sequence>
<evidence type="ECO:0000313" key="7">
    <source>
        <dbReference type="Proteomes" id="UP000474630"/>
    </source>
</evidence>
<dbReference type="SUPFAM" id="SSF50891">
    <property type="entry name" value="Cyclophilin-like"/>
    <property type="match status" value="1"/>
</dbReference>
<dbReference type="AlphaFoldDB" id="A0A6C0RHQ6"/>
<dbReference type="Pfam" id="PF00160">
    <property type="entry name" value="Pro_isomerase"/>
    <property type="match status" value="1"/>
</dbReference>
<dbReference type="EC" id="5.2.1.8" evidence="1"/>
<keyword evidence="2" id="KW-0697">Rotamase</keyword>
<evidence type="ECO:0000256" key="4">
    <source>
        <dbReference type="SAM" id="SignalP"/>
    </source>
</evidence>
<accession>A0A6C0RHQ6</accession>
<protein>
    <recommendedName>
        <fullName evidence="1">peptidylprolyl isomerase</fullName>
        <ecNumber evidence="1">5.2.1.8</ecNumber>
    </recommendedName>
</protein>
<evidence type="ECO:0000256" key="1">
    <source>
        <dbReference type="ARBA" id="ARBA00013194"/>
    </source>
</evidence>
<dbReference type="InterPro" id="IPR002130">
    <property type="entry name" value="Cyclophilin-type_PPIase_dom"/>
</dbReference>
<evidence type="ECO:0000259" key="5">
    <source>
        <dbReference type="PROSITE" id="PS50072"/>
    </source>
</evidence>
<dbReference type="KEGG" id="drc:G0Q07_17400"/>
<evidence type="ECO:0000313" key="6">
    <source>
        <dbReference type="EMBL" id="QIA09372.1"/>
    </source>
</evidence>
<feature type="chain" id="PRO_5025422404" description="peptidylprolyl isomerase" evidence="4">
    <location>
        <begin position="21"/>
        <end position="192"/>
    </location>
</feature>
<keyword evidence="3 6" id="KW-0413">Isomerase</keyword>
<gene>
    <name evidence="6" type="ORF">G0Q07_17400</name>
</gene>
<dbReference type="PANTHER" id="PTHR43246">
    <property type="entry name" value="PEPTIDYL-PROLYL CIS-TRANS ISOMERASE CYP38, CHLOROPLASTIC"/>
    <property type="match status" value="1"/>
</dbReference>
<keyword evidence="4" id="KW-0732">Signal</keyword>
<feature type="domain" description="PPIase cyclophilin-type" evidence="5">
    <location>
        <begin position="29"/>
        <end position="192"/>
    </location>
</feature>
<dbReference type="Gene3D" id="2.40.100.10">
    <property type="entry name" value="Cyclophilin-like"/>
    <property type="match status" value="1"/>
</dbReference>
<dbReference type="GO" id="GO:0003755">
    <property type="term" value="F:peptidyl-prolyl cis-trans isomerase activity"/>
    <property type="evidence" value="ECO:0007669"/>
    <property type="project" value="UniProtKB-KW"/>
</dbReference>
<reference evidence="6 7" key="1">
    <citation type="submission" date="2020-02" db="EMBL/GenBank/DDBJ databases">
        <title>Genome sequencing for Draconibacterium sp. strain M1.</title>
        <authorList>
            <person name="Park S.-J."/>
        </authorList>
    </citation>
    <scope>NUCLEOTIDE SEQUENCE [LARGE SCALE GENOMIC DNA]</scope>
    <source>
        <strain evidence="6 7">M1</strain>
    </source>
</reference>
<dbReference type="InterPro" id="IPR044665">
    <property type="entry name" value="E_coli_cyclophilin_A-like"/>
</dbReference>
<keyword evidence="7" id="KW-1185">Reference proteome</keyword>
<organism evidence="6 7">
    <name type="scientific">Draconibacterium halophilum</name>
    <dbReference type="NCBI Taxonomy" id="2706887"/>
    <lineage>
        <taxon>Bacteria</taxon>
        <taxon>Pseudomonadati</taxon>
        <taxon>Bacteroidota</taxon>
        <taxon>Bacteroidia</taxon>
        <taxon>Marinilabiliales</taxon>
        <taxon>Prolixibacteraceae</taxon>
        <taxon>Draconibacterium</taxon>
    </lineage>
</organism>
<feature type="signal peptide" evidence="4">
    <location>
        <begin position="1"/>
        <end position="20"/>
    </location>
</feature>
<dbReference type="CDD" id="cd00317">
    <property type="entry name" value="cyclophilin"/>
    <property type="match status" value="1"/>
</dbReference>
<evidence type="ECO:0000256" key="2">
    <source>
        <dbReference type="ARBA" id="ARBA00023110"/>
    </source>
</evidence>
<evidence type="ECO:0000256" key="3">
    <source>
        <dbReference type="ARBA" id="ARBA00023235"/>
    </source>
</evidence>
<dbReference type="InterPro" id="IPR029000">
    <property type="entry name" value="Cyclophilin-like_dom_sf"/>
</dbReference>
<name>A0A6C0RHQ6_9BACT</name>